<dbReference type="EMBL" id="CBTN010000025">
    <property type="protein sequence ID" value="CDH54765.1"/>
    <property type="molecule type" value="Genomic_DNA"/>
</dbReference>
<evidence type="ECO:0000313" key="2">
    <source>
        <dbReference type="Proteomes" id="UP000027586"/>
    </source>
</evidence>
<sequence>MPLCLHVPASFDICGCPWATAPCFPRRYIKQQIEIQQPRGITHLSDQDDKLSLLIALVVTALTVLAQPSPDPTKAQGNGQSSEQEQDCTQLCKEAKLKNPKDTKKCNRVFCNPKLLKACTLPTCKKYA</sequence>
<dbReference type="VEuPathDB" id="FungiDB:LCOR_05983.1"/>
<proteinExistence type="predicted"/>
<keyword evidence="2" id="KW-1185">Reference proteome</keyword>
<evidence type="ECO:0000313" key="1">
    <source>
        <dbReference type="EMBL" id="CDH54765.1"/>
    </source>
</evidence>
<dbReference type="AlphaFoldDB" id="A0A068RYD6"/>
<gene>
    <name evidence="1" type="ORF">LCOR_05983.1</name>
</gene>
<dbReference type="Proteomes" id="UP000027586">
    <property type="component" value="Unassembled WGS sequence"/>
</dbReference>
<comment type="caution">
    <text evidence="1">The sequence shown here is derived from an EMBL/GenBank/DDBJ whole genome shotgun (WGS) entry which is preliminary data.</text>
</comment>
<name>A0A068RYD6_9FUNG</name>
<organism evidence="1 2">
    <name type="scientific">Lichtheimia corymbifera JMRC:FSU:9682</name>
    <dbReference type="NCBI Taxonomy" id="1263082"/>
    <lineage>
        <taxon>Eukaryota</taxon>
        <taxon>Fungi</taxon>
        <taxon>Fungi incertae sedis</taxon>
        <taxon>Mucoromycota</taxon>
        <taxon>Mucoromycotina</taxon>
        <taxon>Mucoromycetes</taxon>
        <taxon>Mucorales</taxon>
        <taxon>Lichtheimiaceae</taxon>
        <taxon>Lichtheimia</taxon>
    </lineage>
</organism>
<protein>
    <submittedName>
        <fullName evidence="1">Uncharacterized protein</fullName>
    </submittedName>
</protein>
<reference evidence="1" key="1">
    <citation type="submission" date="2013-08" db="EMBL/GenBank/DDBJ databases">
        <title>Gene expansion shapes genome architecture in the human pathogen Lichtheimia corymbifera: an evolutionary genomics analysis in the ancient terrestrial Mucorales (Mucoromycotina).</title>
        <authorList>
            <person name="Schwartze V.U."/>
            <person name="Winter S."/>
            <person name="Shelest E."/>
            <person name="Marcet-Houben M."/>
            <person name="Horn F."/>
            <person name="Wehner S."/>
            <person name="Hoffmann K."/>
            <person name="Riege K."/>
            <person name="Sammeth M."/>
            <person name="Nowrousian M."/>
            <person name="Valiante V."/>
            <person name="Linde J."/>
            <person name="Jacobsen I.D."/>
            <person name="Marz M."/>
            <person name="Brakhage A.A."/>
            <person name="Gabaldon T."/>
            <person name="Bocker S."/>
            <person name="Voigt K."/>
        </authorList>
    </citation>
    <scope>NUCLEOTIDE SEQUENCE [LARGE SCALE GENOMIC DNA]</scope>
    <source>
        <strain evidence="1">FSU 9682</strain>
    </source>
</reference>
<accession>A0A068RYD6</accession>